<dbReference type="AlphaFoldDB" id="A0A0C7P0N2"/>
<comment type="function">
    <text evidence="7">Allows the formation of correctly charged Gln-tRNA(Gln) through the transamidation of misacylated Glu-tRNA(Gln) in organisms which lack glutaminyl-tRNA synthetase. The reaction takes place in the presence of glutamine and ATP through an activated gamma-phospho-Glu-tRNA(Gln).</text>
</comment>
<feature type="active site" description="Acyl-ester intermediate" evidence="7">
    <location>
        <position position="150"/>
    </location>
</feature>
<dbReference type="EC" id="6.3.5.7" evidence="7"/>
<dbReference type="InterPro" id="IPR023631">
    <property type="entry name" value="Amidase_dom"/>
</dbReference>
<evidence type="ECO:0000256" key="1">
    <source>
        <dbReference type="ARBA" id="ARBA00008069"/>
    </source>
</evidence>
<dbReference type="PANTHER" id="PTHR11895:SF151">
    <property type="entry name" value="GLUTAMYL-TRNA(GLN) AMIDOTRANSFERASE SUBUNIT A"/>
    <property type="match status" value="1"/>
</dbReference>
<evidence type="ECO:0000256" key="6">
    <source>
        <dbReference type="ARBA" id="ARBA00047407"/>
    </source>
</evidence>
<comment type="subunit">
    <text evidence="7">Heterotrimer of A, B and C subunits.</text>
</comment>
<dbReference type="KEGG" id="dtn:DTL3_0263"/>
<feature type="active site" description="Charge relay system" evidence="7">
    <location>
        <position position="51"/>
    </location>
</feature>
<gene>
    <name evidence="7 9" type="primary">gatA</name>
    <name evidence="9" type="ORF">DTL3_0263</name>
</gene>
<keyword evidence="9" id="KW-0808">Transferase</keyword>
<reference evidence="10" key="1">
    <citation type="submission" date="2014-11" db="EMBL/GenBank/DDBJ databases">
        <authorList>
            <person name="Wibberg D."/>
        </authorList>
    </citation>
    <scope>NUCLEOTIDE SEQUENCE [LARGE SCALE GENOMIC DNA]</scope>
    <source>
        <strain evidence="10">L3</strain>
    </source>
</reference>
<dbReference type="Gene3D" id="3.90.1300.10">
    <property type="entry name" value="Amidase signature (AS) domain"/>
    <property type="match status" value="1"/>
</dbReference>
<dbReference type="EMBL" id="LN824141">
    <property type="protein sequence ID" value="CEP77594.1"/>
    <property type="molecule type" value="Genomic_DNA"/>
</dbReference>
<comment type="similarity">
    <text evidence="1 7">Belongs to the amidase family. GatA subfamily.</text>
</comment>
<dbReference type="InterPro" id="IPR036928">
    <property type="entry name" value="AS_sf"/>
</dbReference>
<dbReference type="GO" id="GO:0016740">
    <property type="term" value="F:transferase activity"/>
    <property type="evidence" value="ECO:0007669"/>
    <property type="project" value="UniProtKB-KW"/>
</dbReference>
<keyword evidence="10" id="KW-1185">Reference proteome</keyword>
<dbReference type="GO" id="GO:0050567">
    <property type="term" value="F:glutaminyl-tRNA synthase (glutamine-hydrolyzing) activity"/>
    <property type="evidence" value="ECO:0007669"/>
    <property type="project" value="UniProtKB-UniRule"/>
</dbReference>
<proteinExistence type="inferred from homology"/>
<sequence length="453" mass="49946">MTIEELIGKNVIEESIKRIIEKDKTLNSVLRIEKIEGNKNGKYFGIPFLVKDNILVKGTKTTNASKILENYISPYTATAVEKLLQAGFSLVGKTNMDEFAMGNTNENSYFGPVRNPYDINRVSGGSSGGSAAAVSAGYVPFALGTDTGGSVRQPAAFCGVVGFKPSYGMISRYGVTSFASSLDQIGVLANSVKDVALVVETMKGKDDKDSTTLNHTTDLTDNLEIDLSKIKICIPKIVYDTELDASIRNSFYEAVNFLKQRGAKIEIIDIPELEYVVAVYYIIAPSEASSNLAKFDGVRYGLRSPSVGLSEMYRTTREIGLGIEVKRRIIMGTFNLSSDYYDKYYSKALKVRNVISRKLYDILNEYNAIMTPTSPSIPPRLGEKLSPLEYYLMDIFTIPANLAGLPAISIPFGFTKGLPFGIQLTGRQMKDEELLKISYTIHESTEKELPKNV</sequence>
<dbReference type="HAMAP" id="MF_00120">
    <property type="entry name" value="GatA"/>
    <property type="match status" value="1"/>
</dbReference>
<comment type="catalytic activity">
    <reaction evidence="6 7">
        <text>L-glutamyl-tRNA(Gln) + L-glutamine + ATP + H2O = L-glutaminyl-tRNA(Gln) + L-glutamate + ADP + phosphate + H(+)</text>
        <dbReference type="Rhea" id="RHEA:17521"/>
        <dbReference type="Rhea" id="RHEA-COMP:9681"/>
        <dbReference type="Rhea" id="RHEA-COMP:9684"/>
        <dbReference type="ChEBI" id="CHEBI:15377"/>
        <dbReference type="ChEBI" id="CHEBI:15378"/>
        <dbReference type="ChEBI" id="CHEBI:29985"/>
        <dbReference type="ChEBI" id="CHEBI:30616"/>
        <dbReference type="ChEBI" id="CHEBI:43474"/>
        <dbReference type="ChEBI" id="CHEBI:58359"/>
        <dbReference type="ChEBI" id="CHEBI:78520"/>
        <dbReference type="ChEBI" id="CHEBI:78521"/>
        <dbReference type="ChEBI" id="CHEBI:456216"/>
        <dbReference type="EC" id="6.3.5.7"/>
    </reaction>
</comment>
<dbReference type="Pfam" id="PF01425">
    <property type="entry name" value="Amidase"/>
    <property type="match status" value="1"/>
</dbReference>
<dbReference type="NCBIfam" id="TIGR00132">
    <property type="entry name" value="gatA"/>
    <property type="match status" value="1"/>
</dbReference>
<organism evidence="9 10">
    <name type="scientific">Defluviitoga tunisiensis</name>
    <dbReference type="NCBI Taxonomy" id="1006576"/>
    <lineage>
        <taxon>Bacteria</taxon>
        <taxon>Thermotogati</taxon>
        <taxon>Thermotogota</taxon>
        <taxon>Thermotogae</taxon>
        <taxon>Petrotogales</taxon>
        <taxon>Petrotogaceae</taxon>
        <taxon>Defluviitoga</taxon>
    </lineage>
</organism>
<feature type="domain" description="Amidase" evidence="8">
    <location>
        <begin position="35"/>
        <end position="435"/>
    </location>
</feature>
<dbReference type="PROSITE" id="PS00571">
    <property type="entry name" value="AMIDASES"/>
    <property type="match status" value="1"/>
</dbReference>
<dbReference type="InterPro" id="IPR000120">
    <property type="entry name" value="Amidase"/>
</dbReference>
<protein>
    <recommendedName>
        <fullName evidence="7">Glutamyl-tRNA(Gln) amidotransferase subunit A</fullName>
        <shortName evidence="7">Glu-ADT subunit A</shortName>
        <ecNumber evidence="7">6.3.5.7</ecNumber>
    </recommendedName>
</protein>
<name>A0A0C7P0N2_DEFTU</name>
<keyword evidence="4 7" id="KW-0067">ATP-binding</keyword>
<evidence type="ECO:0000256" key="7">
    <source>
        <dbReference type="HAMAP-Rule" id="MF_00120"/>
    </source>
</evidence>
<dbReference type="InterPro" id="IPR020556">
    <property type="entry name" value="Amidase_CS"/>
</dbReference>
<dbReference type="SUPFAM" id="SSF75304">
    <property type="entry name" value="Amidase signature (AS) enzymes"/>
    <property type="match status" value="1"/>
</dbReference>
<evidence type="ECO:0000259" key="8">
    <source>
        <dbReference type="Pfam" id="PF01425"/>
    </source>
</evidence>
<dbReference type="GO" id="GO:0030956">
    <property type="term" value="C:glutamyl-tRNA(Gln) amidotransferase complex"/>
    <property type="evidence" value="ECO:0007669"/>
    <property type="project" value="InterPro"/>
</dbReference>
<dbReference type="PATRIC" id="fig|1006576.9.peg.260"/>
<dbReference type="OrthoDB" id="9811471at2"/>
<evidence type="ECO:0000313" key="10">
    <source>
        <dbReference type="Proteomes" id="UP000032809"/>
    </source>
</evidence>
<dbReference type="Proteomes" id="UP000032809">
    <property type="component" value="Chromosome I"/>
</dbReference>
<accession>A0A0C7P0N2</accession>
<dbReference type="GO" id="GO:0005524">
    <property type="term" value="F:ATP binding"/>
    <property type="evidence" value="ECO:0007669"/>
    <property type="project" value="UniProtKB-KW"/>
</dbReference>
<keyword evidence="5 7" id="KW-0648">Protein biosynthesis</keyword>
<dbReference type="HOGENOM" id="CLU_009600_0_3_0"/>
<dbReference type="InterPro" id="IPR004412">
    <property type="entry name" value="GatA"/>
</dbReference>
<evidence type="ECO:0000256" key="5">
    <source>
        <dbReference type="ARBA" id="ARBA00022917"/>
    </source>
</evidence>
<evidence type="ECO:0000256" key="4">
    <source>
        <dbReference type="ARBA" id="ARBA00022840"/>
    </source>
</evidence>
<evidence type="ECO:0000256" key="3">
    <source>
        <dbReference type="ARBA" id="ARBA00022741"/>
    </source>
</evidence>
<dbReference type="GO" id="GO:0006412">
    <property type="term" value="P:translation"/>
    <property type="evidence" value="ECO:0007669"/>
    <property type="project" value="UniProtKB-UniRule"/>
</dbReference>
<evidence type="ECO:0000313" key="9">
    <source>
        <dbReference type="EMBL" id="CEP77594.1"/>
    </source>
</evidence>
<feature type="active site" description="Charge relay system" evidence="7">
    <location>
        <position position="126"/>
    </location>
</feature>
<evidence type="ECO:0000256" key="2">
    <source>
        <dbReference type="ARBA" id="ARBA00022598"/>
    </source>
</evidence>
<keyword evidence="2 7" id="KW-0436">Ligase</keyword>
<dbReference type="PANTHER" id="PTHR11895">
    <property type="entry name" value="TRANSAMIDASE"/>
    <property type="match status" value="1"/>
</dbReference>
<keyword evidence="3 7" id="KW-0547">Nucleotide-binding</keyword>
<dbReference type="STRING" id="1006576.DTL3_0263"/>